<dbReference type="InterPro" id="IPR045340">
    <property type="entry name" value="DUF6533"/>
</dbReference>
<organism evidence="3 4">
    <name type="scientific">Schizopora paradoxa</name>
    <dbReference type="NCBI Taxonomy" id="27342"/>
    <lineage>
        <taxon>Eukaryota</taxon>
        <taxon>Fungi</taxon>
        <taxon>Dikarya</taxon>
        <taxon>Basidiomycota</taxon>
        <taxon>Agaricomycotina</taxon>
        <taxon>Agaricomycetes</taxon>
        <taxon>Hymenochaetales</taxon>
        <taxon>Schizoporaceae</taxon>
        <taxon>Schizopora</taxon>
    </lineage>
</organism>
<evidence type="ECO:0000313" key="3">
    <source>
        <dbReference type="EMBL" id="KLO16183.1"/>
    </source>
</evidence>
<feature type="transmembrane region" description="Helical" evidence="1">
    <location>
        <begin position="46"/>
        <end position="67"/>
    </location>
</feature>
<feature type="domain" description="DUF6533" evidence="2">
    <location>
        <begin position="10"/>
        <end position="52"/>
    </location>
</feature>
<keyword evidence="4" id="KW-1185">Reference proteome</keyword>
<feature type="transmembrane region" description="Helical" evidence="1">
    <location>
        <begin position="6"/>
        <end position="25"/>
    </location>
</feature>
<gene>
    <name evidence="3" type="ORF">SCHPADRAFT_224753</name>
</gene>
<accession>A0A0H2S353</accession>
<dbReference type="EMBL" id="KQ085919">
    <property type="protein sequence ID" value="KLO16183.1"/>
    <property type="molecule type" value="Genomic_DNA"/>
</dbReference>
<keyword evidence="1" id="KW-0472">Membrane</keyword>
<sequence length="101" mass="11427">MEFTVTQSYILASSVVLFYDFILTIPQEVKCIWSRKLKLVDVLVLALRYTAVFGYIPALVMAFAVPFHGSEHEGGYVATVVSKDDLLQVTKFKFILLFNSD</sequence>
<dbReference type="AlphaFoldDB" id="A0A0H2S353"/>
<keyword evidence="1" id="KW-0812">Transmembrane</keyword>
<dbReference type="InParanoid" id="A0A0H2S353"/>
<name>A0A0H2S353_9AGAM</name>
<evidence type="ECO:0000313" key="4">
    <source>
        <dbReference type="Proteomes" id="UP000053477"/>
    </source>
</evidence>
<protein>
    <recommendedName>
        <fullName evidence="2">DUF6533 domain-containing protein</fullName>
    </recommendedName>
</protein>
<dbReference type="OrthoDB" id="2745134at2759"/>
<keyword evidence="1" id="KW-1133">Transmembrane helix</keyword>
<reference evidence="3 4" key="1">
    <citation type="submission" date="2015-04" db="EMBL/GenBank/DDBJ databases">
        <title>Complete genome sequence of Schizopora paradoxa KUC8140, a cosmopolitan wood degrader in East Asia.</title>
        <authorList>
            <consortium name="DOE Joint Genome Institute"/>
            <person name="Min B."/>
            <person name="Park H."/>
            <person name="Jang Y."/>
            <person name="Kim J.-J."/>
            <person name="Kim K.H."/>
            <person name="Pangilinan J."/>
            <person name="Lipzen A."/>
            <person name="Riley R."/>
            <person name="Grigoriev I.V."/>
            <person name="Spatafora J.W."/>
            <person name="Choi I.-G."/>
        </authorList>
    </citation>
    <scope>NUCLEOTIDE SEQUENCE [LARGE SCALE GENOMIC DNA]</scope>
    <source>
        <strain evidence="3 4">KUC8140</strain>
    </source>
</reference>
<evidence type="ECO:0000259" key="2">
    <source>
        <dbReference type="Pfam" id="PF20151"/>
    </source>
</evidence>
<dbReference type="Proteomes" id="UP000053477">
    <property type="component" value="Unassembled WGS sequence"/>
</dbReference>
<dbReference type="Pfam" id="PF20151">
    <property type="entry name" value="DUF6533"/>
    <property type="match status" value="1"/>
</dbReference>
<evidence type="ECO:0000256" key="1">
    <source>
        <dbReference type="SAM" id="Phobius"/>
    </source>
</evidence>
<proteinExistence type="predicted"/>